<evidence type="ECO:0000313" key="2">
    <source>
        <dbReference type="Proteomes" id="UP001205046"/>
    </source>
</evidence>
<reference evidence="1 2" key="1">
    <citation type="submission" date="2022-04" db="EMBL/GenBank/DDBJ databases">
        <title>Human microbiome associated bacterial genomes.</title>
        <authorList>
            <person name="Sandstrom S."/>
            <person name="Salamzade R."/>
            <person name="Kalan L.R."/>
        </authorList>
    </citation>
    <scope>NUCLEOTIDE SEQUENCE [LARGE SCALE GENOMIC DNA]</scope>
    <source>
        <strain evidence="2">p3-SID767</strain>
    </source>
</reference>
<dbReference type="Proteomes" id="UP001205046">
    <property type="component" value="Unassembled WGS sequence"/>
</dbReference>
<organism evidence="1 2">
    <name type="scientific">Nesterenkonia massiliensis</name>
    <dbReference type="NCBI Taxonomy" id="1232429"/>
    <lineage>
        <taxon>Bacteria</taxon>
        <taxon>Bacillati</taxon>
        <taxon>Actinomycetota</taxon>
        <taxon>Actinomycetes</taxon>
        <taxon>Micrococcales</taxon>
        <taxon>Micrococcaceae</taxon>
        <taxon>Nesterenkonia</taxon>
    </lineage>
</organism>
<protein>
    <submittedName>
        <fullName evidence="1">Uncharacterized protein</fullName>
    </submittedName>
</protein>
<dbReference type="RefSeq" id="WP_260073179.1">
    <property type="nucleotide sequence ID" value="NZ_JALXMO010000017.1"/>
</dbReference>
<gene>
    <name evidence="1" type="ORF">M3B43_07500</name>
</gene>
<name>A0ABT2HR69_9MICC</name>
<keyword evidence="2" id="KW-1185">Reference proteome</keyword>
<evidence type="ECO:0000313" key="1">
    <source>
        <dbReference type="EMBL" id="MCT1607173.1"/>
    </source>
</evidence>
<proteinExistence type="predicted"/>
<comment type="caution">
    <text evidence="1">The sequence shown here is derived from an EMBL/GenBank/DDBJ whole genome shotgun (WGS) entry which is preliminary data.</text>
</comment>
<accession>A0ABT2HR69</accession>
<sequence>MAVNLHNLRGKIAAAALVKGAAWNLSRLPRGRRTITATANRLHPQDAGEVTGSYRGLLAQLLRDVLPDDGTEVIYDPIAGLLSGTVTPTADLSALENSALENSARTHPGAGSLIALAAAYRKPYVGRYEDALHTYERAFAHNPADLRSVEGIINCGARTTFDWPRIWIAVETLLPSRGTFATETARQILAGLFSAHPDQRQLAQAIELITEQDSQQQDSQLQDQHQLLLEALSVRLQFLGQFAVGARVREHMARNRISELRGIPLESPLWLKHLLGAHVLLGQYQQAQRRAAAPRLTSRDPKTRVQLAKLRADVALVTGHPEPLQEHILQRAQQMPLPGEQRMRELAAGRRVAVVGPADTGDKLGDLIDSYDLVVRTRYQPEFVAQHREVMGTRTDIAYYSGRDLHAMLDEVNSAAEAGALQMVVARPFSAPLIAERPSWLRFARTEFGLYFRGAPLATQRILYDLLQFAPAEIALFNVDFFTGSTPYAADYRDRSSSFGPYSPMNDVVMVHDLLTEFRHTKAFQRTGLITAHGAAGQVLALTDEQYLQLLEAQSPLPQR</sequence>
<dbReference type="EMBL" id="JALXMO010000017">
    <property type="protein sequence ID" value="MCT1607173.1"/>
    <property type="molecule type" value="Genomic_DNA"/>
</dbReference>